<dbReference type="Proteomes" id="UP000002320">
    <property type="component" value="Unassembled WGS sequence"/>
</dbReference>
<evidence type="ECO:0000313" key="4">
    <source>
        <dbReference type="Proteomes" id="UP000002320"/>
    </source>
</evidence>
<protein>
    <submittedName>
        <fullName evidence="2 3">Ser/thr protein kinase-trb3</fullName>
    </submittedName>
</protein>
<dbReference type="HOGENOM" id="CLU_1724113_0_0_1"/>
<reference evidence="2" key="1">
    <citation type="submission" date="2007-03" db="EMBL/GenBank/DDBJ databases">
        <title>Annotation of Culex pipiens quinquefasciatus.</title>
        <authorList>
            <consortium name="The Broad Institute Genome Sequencing Platform"/>
            <person name="Atkinson P.W."/>
            <person name="Hemingway J."/>
            <person name="Christensen B.M."/>
            <person name="Higgs S."/>
            <person name="Kodira C."/>
            <person name="Hannick L."/>
            <person name="Megy K."/>
            <person name="O'Leary S."/>
            <person name="Pearson M."/>
            <person name="Haas B.J."/>
            <person name="Mauceli E."/>
            <person name="Wortman J.R."/>
            <person name="Lee N.H."/>
            <person name="Guigo R."/>
            <person name="Stanke M."/>
            <person name="Alvarado L."/>
            <person name="Amedeo P."/>
            <person name="Antoine C.H."/>
            <person name="Arensburger P."/>
            <person name="Bidwell S.L."/>
            <person name="Crawford M."/>
            <person name="Camaro F."/>
            <person name="Devon K."/>
            <person name="Engels R."/>
            <person name="Hammond M."/>
            <person name="Howarth C."/>
            <person name="Koehrsen M."/>
            <person name="Lawson D."/>
            <person name="Montgomery P."/>
            <person name="Nene V."/>
            <person name="Nusbaum C."/>
            <person name="Puiu D."/>
            <person name="Romero-Severson J."/>
            <person name="Severson D.W."/>
            <person name="Shumway M."/>
            <person name="Sisk P."/>
            <person name="Stolte C."/>
            <person name="Zeng Q."/>
            <person name="Eisenstadt E."/>
            <person name="Fraser-Liggett C."/>
            <person name="Strausberg R."/>
            <person name="Galagan J."/>
            <person name="Birren B."/>
            <person name="Collins F.H."/>
        </authorList>
    </citation>
    <scope>NUCLEOTIDE SEQUENCE [LARGE SCALE GENOMIC DNA]</scope>
    <source>
        <strain evidence="2">JHB</strain>
    </source>
</reference>
<dbReference type="VEuPathDB" id="VectorBase:CPIJ006284"/>
<keyword evidence="2" id="KW-0808">Transferase</keyword>
<dbReference type="eggNOG" id="KOG0583">
    <property type="taxonomic scope" value="Eukaryota"/>
</dbReference>
<gene>
    <name evidence="3" type="primary">6037884</name>
    <name evidence="2" type="ORF">CpipJ_CPIJ006284</name>
</gene>
<dbReference type="GO" id="GO:0005634">
    <property type="term" value="C:nucleus"/>
    <property type="evidence" value="ECO:0007669"/>
    <property type="project" value="TreeGrafter"/>
</dbReference>
<organism>
    <name type="scientific">Culex quinquefasciatus</name>
    <name type="common">Southern house mosquito</name>
    <name type="synonym">Culex pungens</name>
    <dbReference type="NCBI Taxonomy" id="7176"/>
    <lineage>
        <taxon>Eukaryota</taxon>
        <taxon>Metazoa</taxon>
        <taxon>Ecdysozoa</taxon>
        <taxon>Arthropoda</taxon>
        <taxon>Hexapoda</taxon>
        <taxon>Insecta</taxon>
        <taxon>Pterygota</taxon>
        <taxon>Neoptera</taxon>
        <taxon>Endopterygota</taxon>
        <taxon>Diptera</taxon>
        <taxon>Nematocera</taxon>
        <taxon>Culicoidea</taxon>
        <taxon>Culicidae</taxon>
        <taxon>Culicinae</taxon>
        <taxon>Culicini</taxon>
        <taxon>Culex</taxon>
        <taxon>Culex</taxon>
    </lineage>
</organism>
<reference evidence="3" key="2">
    <citation type="submission" date="2020-05" db="UniProtKB">
        <authorList>
            <consortium name="EnsemblMetazoa"/>
        </authorList>
    </citation>
    <scope>IDENTIFICATION</scope>
    <source>
        <strain evidence="3">JHB</strain>
    </source>
</reference>
<accession>B0WGB6</accession>
<dbReference type="EnsemblMetazoa" id="CPIJ006284-RA">
    <property type="protein sequence ID" value="CPIJ006284-PA"/>
    <property type="gene ID" value="CPIJ006284"/>
</dbReference>
<dbReference type="KEGG" id="cqu:CpipJ_CPIJ006284"/>
<dbReference type="PANTHER" id="PTHR22961:SF13">
    <property type="entry name" value="TRIBBLES"/>
    <property type="match status" value="1"/>
</dbReference>
<dbReference type="OrthoDB" id="410920at2759"/>
<dbReference type="OMA" id="ANADDQC"/>
<dbReference type="GO" id="GO:0031434">
    <property type="term" value="F:mitogen-activated protein kinase kinase binding"/>
    <property type="evidence" value="ECO:0007669"/>
    <property type="project" value="TreeGrafter"/>
</dbReference>
<dbReference type="Gene3D" id="1.10.510.10">
    <property type="entry name" value="Transferase(Phosphotransferase) domain 1"/>
    <property type="match status" value="1"/>
</dbReference>
<dbReference type="GO" id="GO:0016301">
    <property type="term" value="F:kinase activity"/>
    <property type="evidence" value="ECO:0007669"/>
    <property type="project" value="UniProtKB-KW"/>
</dbReference>
<name>B0WGB6_CULQU</name>
<dbReference type="EMBL" id="DS231924">
    <property type="protein sequence ID" value="EDS26854.1"/>
    <property type="molecule type" value="Genomic_DNA"/>
</dbReference>
<dbReference type="InterPro" id="IPR024104">
    <property type="entry name" value="Tribbles/Ser_Thr_kinase_40"/>
</dbReference>
<keyword evidence="4" id="KW-1185">Reference proteome</keyword>
<keyword evidence="2" id="KW-0418">Kinase</keyword>
<dbReference type="AlphaFoldDB" id="B0WGB6"/>
<evidence type="ECO:0000256" key="1">
    <source>
        <dbReference type="SAM" id="MobiDB-lite"/>
    </source>
</evidence>
<dbReference type="SUPFAM" id="SSF56112">
    <property type="entry name" value="Protein kinase-like (PK-like)"/>
    <property type="match status" value="1"/>
</dbReference>
<sequence>MSEGVATVTIASVWFCPVLPWVNELSHPHYCQKRYPFNDSEHASLFAKISRGQFTVPDCLSSKARCMIRALLRREPEERIASEDVLFHPWLQHDDTREQPQYVSRSSGTGSGSGSGSANADDQCVPEWFDPTADSDGDLRKRELRYEDGELV</sequence>
<dbReference type="InParanoid" id="B0WGB6"/>
<dbReference type="InterPro" id="IPR011009">
    <property type="entry name" value="Kinase-like_dom_sf"/>
</dbReference>
<dbReference type="PANTHER" id="PTHR22961">
    <property type="entry name" value="SER/THR PROTEIN KINASE-TRB"/>
    <property type="match status" value="1"/>
</dbReference>
<dbReference type="VEuPathDB" id="VectorBase:CQUJHB005140"/>
<proteinExistence type="predicted"/>
<dbReference type="STRING" id="7176.B0WGB6"/>
<evidence type="ECO:0000313" key="3">
    <source>
        <dbReference type="EnsemblMetazoa" id="CPIJ006284-PA"/>
    </source>
</evidence>
<dbReference type="GO" id="GO:0032436">
    <property type="term" value="P:positive regulation of proteasomal ubiquitin-dependent protein catabolic process"/>
    <property type="evidence" value="ECO:0007669"/>
    <property type="project" value="TreeGrafter"/>
</dbReference>
<feature type="region of interest" description="Disordered" evidence="1">
    <location>
        <begin position="91"/>
        <end position="140"/>
    </location>
</feature>
<evidence type="ECO:0000313" key="2">
    <source>
        <dbReference type="EMBL" id="EDS26854.1"/>
    </source>
</evidence>